<evidence type="ECO:0000313" key="1">
    <source>
        <dbReference type="EMBL" id="EDP99998.1"/>
    </source>
</evidence>
<dbReference type="AlphaFoldDB" id="A9DF93"/>
<comment type="caution">
    <text evidence="1">The sequence shown here is derived from an EMBL/GenBank/DDBJ whole genome shotgun (WGS) entry which is preliminary data.</text>
</comment>
<organism evidence="1 2">
    <name type="scientific">Shewanella benthica KT99</name>
    <dbReference type="NCBI Taxonomy" id="314608"/>
    <lineage>
        <taxon>Bacteria</taxon>
        <taxon>Pseudomonadati</taxon>
        <taxon>Pseudomonadota</taxon>
        <taxon>Gammaproteobacteria</taxon>
        <taxon>Alteromonadales</taxon>
        <taxon>Shewanellaceae</taxon>
        <taxon>Shewanella</taxon>
    </lineage>
</organism>
<protein>
    <submittedName>
        <fullName evidence="1">Uncharacterized protein</fullName>
    </submittedName>
</protein>
<keyword evidence="2" id="KW-1185">Reference proteome</keyword>
<feature type="non-terminal residue" evidence="1">
    <location>
        <position position="1"/>
    </location>
</feature>
<name>A9DF93_9GAMM</name>
<evidence type="ECO:0000313" key="2">
    <source>
        <dbReference type="Proteomes" id="UP000005839"/>
    </source>
</evidence>
<proteinExistence type="predicted"/>
<reference evidence="1 2" key="1">
    <citation type="submission" date="2007-10" db="EMBL/GenBank/DDBJ databases">
        <authorList>
            <person name="Yayanos A."/>
            <person name="Ferriera S."/>
            <person name="Johnson J."/>
            <person name="Kravitz S."/>
            <person name="Halpern A."/>
            <person name="Remington K."/>
            <person name="Beeson K."/>
            <person name="Tran B."/>
            <person name="Rogers Y.-H."/>
            <person name="Friedman R."/>
            <person name="Venter J.C."/>
        </authorList>
    </citation>
    <scope>NUCLEOTIDE SEQUENCE [LARGE SCALE GENOMIC DNA]</scope>
    <source>
        <strain evidence="1 2">KT99</strain>
    </source>
</reference>
<dbReference type="EMBL" id="ABIC01000028">
    <property type="protein sequence ID" value="EDP99998.1"/>
    <property type="molecule type" value="Genomic_DNA"/>
</dbReference>
<sequence length="52" mass="5572">GYDHCASLGDLIGLGLVFTLLVSGQELVSSNKCNRLRLKSERAEESLSAPHS</sequence>
<dbReference type="Proteomes" id="UP000005839">
    <property type="component" value="Unassembled WGS sequence"/>
</dbReference>
<gene>
    <name evidence="1" type="ORF">KT99_16936</name>
</gene>
<accession>A9DF93</accession>